<evidence type="ECO:0000259" key="6">
    <source>
        <dbReference type="PROSITE" id="PS51296"/>
    </source>
</evidence>
<evidence type="ECO:0000256" key="5">
    <source>
        <dbReference type="ARBA" id="ARBA00034078"/>
    </source>
</evidence>
<feature type="domain" description="Rieske" evidence="6">
    <location>
        <begin position="58"/>
        <end position="163"/>
    </location>
</feature>
<keyword evidence="3" id="KW-0408">Iron</keyword>
<evidence type="ECO:0000256" key="1">
    <source>
        <dbReference type="ARBA" id="ARBA00022714"/>
    </source>
</evidence>
<dbReference type="RefSeq" id="XP_046006629.1">
    <property type="nucleotide sequence ID" value="XM_046155530.1"/>
</dbReference>
<dbReference type="EMBL" id="JAGTJQ010000011">
    <property type="protein sequence ID" value="KAH7018362.1"/>
    <property type="molecule type" value="Genomic_DNA"/>
</dbReference>
<dbReference type="Proteomes" id="UP000756346">
    <property type="component" value="Unassembled WGS sequence"/>
</dbReference>
<dbReference type="SUPFAM" id="SSF50022">
    <property type="entry name" value="ISP domain"/>
    <property type="match status" value="1"/>
</dbReference>
<dbReference type="OrthoDB" id="426882at2759"/>
<dbReference type="GO" id="GO:0046872">
    <property type="term" value="F:metal ion binding"/>
    <property type="evidence" value="ECO:0007669"/>
    <property type="project" value="UniProtKB-KW"/>
</dbReference>
<evidence type="ECO:0000313" key="8">
    <source>
        <dbReference type="Proteomes" id="UP000756346"/>
    </source>
</evidence>
<accession>A0A9P9BN14</accession>
<organism evidence="7 8">
    <name type="scientific">Microdochium trichocladiopsis</name>
    <dbReference type="NCBI Taxonomy" id="1682393"/>
    <lineage>
        <taxon>Eukaryota</taxon>
        <taxon>Fungi</taxon>
        <taxon>Dikarya</taxon>
        <taxon>Ascomycota</taxon>
        <taxon>Pezizomycotina</taxon>
        <taxon>Sordariomycetes</taxon>
        <taxon>Xylariomycetidae</taxon>
        <taxon>Xylariales</taxon>
        <taxon>Microdochiaceae</taxon>
        <taxon>Microdochium</taxon>
    </lineage>
</organism>
<dbReference type="InterPro" id="IPR017941">
    <property type="entry name" value="Rieske_2Fe-2S"/>
</dbReference>
<protein>
    <submittedName>
        <fullName evidence="7">Rieske domain-containing protein</fullName>
    </submittedName>
</protein>
<sequence length="188" mass="20336">MALPFNIPSRAGATWFQVGSTSSFPNIADSGSSTLAACGDAGHGPPCKVFEISAPDADRPNQMTEIEDLDDAPLASALQDQVLVFQYRGRFHAVDNKCPHSSYPLSNGAPFDIEDFGVVLSAGLTCPKHGWSFDLFSGRADRGNYRLKLWEVQLRPASGTGPVVDGRLASAASTEEHQVWIRRKQRMG</sequence>
<dbReference type="GeneID" id="70185076"/>
<comment type="caution">
    <text evidence="7">The sequence shown here is derived from an EMBL/GenBank/DDBJ whole genome shotgun (WGS) entry which is preliminary data.</text>
</comment>
<keyword evidence="8" id="KW-1185">Reference proteome</keyword>
<evidence type="ECO:0000256" key="2">
    <source>
        <dbReference type="ARBA" id="ARBA00022723"/>
    </source>
</evidence>
<evidence type="ECO:0000256" key="3">
    <source>
        <dbReference type="ARBA" id="ARBA00023004"/>
    </source>
</evidence>
<dbReference type="PANTHER" id="PTHR21496:SF0">
    <property type="entry name" value="RIESKE DOMAIN-CONTAINING PROTEIN"/>
    <property type="match status" value="1"/>
</dbReference>
<dbReference type="GO" id="GO:0051537">
    <property type="term" value="F:2 iron, 2 sulfur cluster binding"/>
    <property type="evidence" value="ECO:0007669"/>
    <property type="project" value="UniProtKB-KW"/>
</dbReference>
<dbReference type="AlphaFoldDB" id="A0A9P9BN14"/>
<dbReference type="CDD" id="cd03467">
    <property type="entry name" value="Rieske"/>
    <property type="match status" value="1"/>
</dbReference>
<evidence type="ECO:0000256" key="4">
    <source>
        <dbReference type="ARBA" id="ARBA00023014"/>
    </source>
</evidence>
<comment type="cofactor">
    <cofactor evidence="5">
        <name>[2Fe-2S] cluster</name>
        <dbReference type="ChEBI" id="CHEBI:190135"/>
    </cofactor>
</comment>
<name>A0A9P9BN14_9PEZI</name>
<keyword evidence="4" id="KW-0411">Iron-sulfur</keyword>
<dbReference type="PROSITE" id="PS51296">
    <property type="entry name" value="RIESKE"/>
    <property type="match status" value="1"/>
</dbReference>
<keyword evidence="1" id="KW-0001">2Fe-2S</keyword>
<dbReference type="InterPro" id="IPR036922">
    <property type="entry name" value="Rieske_2Fe-2S_sf"/>
</dbReference>
<gene>
    <name evidence="7" type="ORF">B0I36DRAFT_335830</name>
</gene>
<reference evidence="7" key="1">
    <citation type="journal article" date="2021" name="Nat. Commun.">
        <title>Genetic determinants of endophytism in the Arabidopsis root mycobiome.</title>
        <authorList>
            <person name="Mesny F."/>
            <person name="Miyauchi S."/>
            <person name="Thiergart T."/>
            <person name="Pickel B."/>
            <person name="Atanasova L."/>
            <person name="Karlsson M."/>
            <person name="Huettel B."/>
            <person name="Barry K.W."/>
            <person name="Haridas S."/>
            <person name="Chen C."/>
            <person name="Bauer D."/>
            <person name="Andreopoulos W."/>
            <person name="Pangilinan J."/>
            <person name="LaButti K."/>
            <person name="Riley R."/>
            <person name="Lipzen A."/>
            <person name="Clum A."/>
            <person name="Drula E."/>
            <person name="Henrissat B."/>
            <person name="Kohler A."/>
            <person name="Grigoriev I.V."/>
            <person name="Martin F.M."/>
            <person name="Hacquard S."/>
        </authorList>
    </citation>
    <scope>NUCLEOTIDE SEQUENCE</scope>
    <source>
        <strain evidence="7">MPI-CAGE-CH-0230</strain>
    </source>
</reference>
<proteinExistence type="predicted"/>
<dbReference type="PANTHER" id="PTHR21496">
    <property type="entry name" value="FERREDOXIN-RELATED"/>
    <property type="match status" value="1"/>
</dbReference>
<dbReference type="Gene3D" id="2.102.10.10">
    <property type="entry name" value="Rieske [2Fe-2S] iron-sulphur domain"/>
    <property type="match status" value="1"/>
</dbReference>
<evidence type="ECO:0000313" key="7">
    <source>
        <dbReference type="EMBL" id="KAH7018362.1"/>
    </source>
</evidence>
<dbReference type="Pfam" id="PF00355">
    <property type="entry name" value="Rieske"/>
    <property type="match status" value="1"/>
</dbReference>
<keyword evidence="2" id="KW-0479">Metal-binding</keyword>